<comment type="similarity">
    <text evidence="1">Belongs to the sigma-70 factor family. ECF subfamily.</text>
</comment>
<evidence type="ECO:0000256" key="1">
    <source>
        <dbReference type="ARBA" id="ARBA00010641"/>
    </source>
</evidence>
<keyword evidence="4" id="KW-0804">Transcription</keyword>
<reference evidence="7 8" key="1">
    <citation type="journal article" date="2019" name="Int. J. Syst. Evol. Microbiol.">
        <title>The Global Catalogue of Microorganisms (GCM) 10K type strain sequencing project: providing services to taxonomists for standard genome sequencing and annotation.</title>
        <authorList>
            <consortium name="The Broad Institute Genomics Platform"/>
            <consortium name="The Broad Institute Genome Sequencing Center for Infectious Disease"/>
            <person name="Wu L."/>
            <person name="Ma J."/>
        </authorList>
    </citation>
    <scope>NUCLEOTIDE SEQUENCE [LARGE SCALE GENOMIC DNA]</scope>
    <source>
        <strain evidence="7 8">JCM 15628</strain>
    </source>
</reference>
<gene>
    <name evidence="7" type="ORF">GCM10009817_02010</name>
</gene>
<protein>
    <submittedName>
        <fullName evidence="7">Sigma factor-like helix-turn-helix DNA-binding protein</fullName>
    </submittedName>
</protein>
<accession>A0ABN2RB28</accession>
<dbReference type="Gene3D" id="1.10.10.10">
    <property type="entry name" value="Winged helix-like DNA-binding domain superfamily/Winged helix DNA-binding domain"/>
    <property type="match status" value="1"/>
</dbReference>
<sequence length="383" mass="42067">MQEALLAAARRWPVEGLPDEPRAWLVTAASRRLVDLWRSDASRREREALAIEWGVPARDPVDHDDSLTVLLLCCHPALTPASAIALTLRAVGGLTTAEIANAFLVPEPTMAQRISRAKATIRASGEPFRMPSGADRELRLRSAMHVLYLVFNEGYASTRSSELQRVDLSREAIRLCRLLVDELGHEHGHEHDHELGERAEALGLLALMVLLEARSPARTDAQGDLVPLPEQDRTLWDEDLVREGQDLLARAVALGSVGEYQLQAAIAAVHTRARRAADTDWEEILRLYGLLEGITGNPVVTLNRAVAVAMARGPRPALDVVDEVEERLGGTQRWLAVRGQLLEMAGDDSAAAELLEQAAGLATNRAERHYLSARAARLRSNRP</sequence>
<keyword evidence="2" id="KW-0805">Transcription regulation</keyword>
<evidence type="ECO:0000256" key="2">
    <source>
        <dbReference type="ARBA" id="ARBA00023015"/>
    </source>
</evidence>
<dbReference type="Proteomes" id="UP001500013">
    <property type="component" value="Unassembled WGS sequence"/>
</dbReference>
<evidence type="ECO:0000256" key="4">
    <source>
        <dbReference type="ARBA" id="ARBA00023163"/>
    </source>
</evidence>
<feature type="domain" description="RNA polymerase sigma factor 70 region 4 type 2" evidence="5">
    <location>
        <begin position="70"/>
        <end position="120"/>
    </location>
</feature>
<dbReference type="InterPro" id="IPR046531">
    <property type="entry name" value="DUF6596"/>
</dbReference>
<dbReference type="PANTHER" id="PTHR47756">
    <property type="entry name" value="BLL6612 PROTEIN-RELATED"/>
    <property type="match status" value="1"/>
</dbReference>
<proteinExistence type="inferred from homology"/>
<dbReference type="InterPro" id="IPR013249">
    <property type="entry name" value="RNA_pol_sigma70_r4_t2"/>
</dbReference>
<feature type="domain" description="DUF6596" evidence="6">
    <location>
        <begin position="139"/>
        <end position="251"/>
    </location>
</feature>
<keyword evidence="8" id="KW-1185">Reference proteome</keyword>
<evidence type="ECO:0000259" key="5">
    <source>
        <dbReference type="Pfam" id="PF08281"/>
    </source>
</evidence>
<dbReference type="InterPro" id="IPR013324">
    <property type="entry name" value="RNA_pol_sigma_r3/r4-like"/>
</dbReference>
<dbReference type="Pfam" id="PF08281">
    <property type="entry name" value="Sigma70_r4_2"/>
    <property type="match status" value="1"/>
</dbReference>
<evidence type="ECO:0000259" key="6">
    <source>
        <dbReference type="Pfam" id="PF20239"/>
    </source>
</evidence>
<dbReference type="EMBL" id="BAAAPU010000001">
    <property type="protein sequence ID" value="GAA1965811.1"/>
    <property type="molecule type" value="Genomic_DNA"/>
</dbReference>
<evidence type="ECO:0000313" key="8">
    <source>
        <dbReference type="Proteomes" id="UP001500013"/>
    </source>
</evidence>
<organism evidence="7 8">
    <name type="scientific">Terrabacter lapilli</name>
    <dbReference type="NCBI Taxonomy" id="436231"/>
    <lineage>
        <taxon>Bacteria</taxon>
        <taxon>Bacillati</taxon>
        <taxon>Actinomycetota</taxon>
        <taxon>Actinomycetes</taxon>
        <taxon>Micrococcales</taxon>
        <taxon>Intrasporangiaceae</taxon>
        <taxon>Terrabacter</taxon>
    </lineage>
</organism>
<keyword evidence="3" id="KW-0731">Sigma factor</keyword>
<dbReference type="InterPro" id="IPR036388">
    <property type="entry name" value="WH-like_DNA-bd_sf"/>
</dbReference>
<dbReference type="PANTHER" id="PTHR47756:SF2">
    <property type="entry name" value="BLL6612 PROTEIN"/>
    <property type="match status" value="1"/>
</dbReference>
<evidence type="ECO:0000313" key="7">
    <source>
        <dbReference type="EMBL" id="GAA1965811.1"/>
    </source>
</evidence>
<name>A0ABN2RB28_9MICO</name>
<dbReference type="Pfam" id="PF20239">
    <property type="entry name" value="DUF6596"/>
    <property type="match status" value="1"/>
</dbReference>
<dbReference type="SUPFAM" id="SSF88659">
    <property type="entry name" value="Sigma3 and sigma4 domains of RNA polymerase sigma factors"/>
    <property type="match status" value="1"/>
</dbReference>
<evidence type="ECO:0000256" key="3">
    <source>
        <dbReference type="ARBA" id="ARBA00023082"/>
    </source>
</evidence>
<comment type="caution">
    <text evidence="7">The sequence shown here is derived from an EMBL/GenBank/DDBJ whole genome shotgun (WGS) entry which is preliminary data.</text>
</comment>